<keyword evidence="2" id="KW-1185">Reference proteome</keyword>
<reference evidence="1 2" key="1">
    <citation type="submission" date="2024-01" db="EMBL/GenBank/DDBJ databases">
        <title>Genome assemblies of Stephania.</title>
        <authorList>
            <person name="Yang L."/>
        </authorList>
    </citation>
    <scope>NUCLEOTIDE SEQUENCE [LARGE SCALE GENOMIC DNA]</scope>
    <source>
        <strain evidence="1">QJT</strain>
        <tissue evidence="1">Leaf</tissue>
    </source>
</reference>
<dbReference type="Proteomes" id="UP001417504">
    <property type="component" value="Unassembled WGS sequence"/>
</dbReference>
<accession>A0AAP0I5H7</accession>
<sequence>MGLTRPRWWWWWHDQGKGGGLIAAAAAVGGGVPSREPHLRRKGVGSPIRRLLLPHPYEPWKGEGRGGLPPFLRLDGGRTGEAVAHWPAAGGPPGVVSAGGGEANRGELHIPTRGSTSSPSLCSVNKIVDRPPLSVISTGTLVDPTRKESGSAGPTRLVGDQKNIWTKFEGISESGIRPGRISSNWSTVEIIVPVCFMVLSFYGDDC</sequence>
<dbReference type="EMBL" id="JBBNAE010000007">
    <property type="protein sequence ID" value="KAK9109026.1"/>
    <property type="molecule type" value="Genomic_DNA"/>
</dbReference>
<comment type="caution">
    <text evidence="1">The sequence shown here is derived from an EMBL/GenBank/DDBJ whole genome shotgun (WGS) entry which is preliminary data.</text>
</comment>
<evidence type="ECO:0000313" key="2">
    <source>
        <dbReference type="Proteomes" id="UP001417504"/>
    </source>
</evidence>
<organism evidence="1 2">
    <name type="scientific">Stephania japonica</name>
    <dbReference type="NCBI Taxonomy" id="461633"/>
    <lineage>
        <taxon>Eukaryota</taxon>
        <taxon>Viridiplantae</taxon>
        <taxon>Streptophyta</taxon>
        <taxon>Embryophyta</taxon>
        <taxon>Tracheophyta</taxon>
        <taxon>Spermatophyta</taxon>
        <taxon>Magnoliopsida</taxon>
        <taxon>Ranunculales</taxon>
        <taxon>Menispermaceae</taxon>
        <taxon>Menispermoideae</taxon>
        <taxon>Cissampelideae</taxon>
        <taxon>Stephania</taxon>
    </lineage>
</organism>
<protein>
    <submittedName>
        <fullName evidence="1">Uncharacterized protein</fullName>
    </submittedName>
</protein>
<evidence type="ECO:0000313" key="1">
    <source>
        <dbReference type="EMBL" id="KAK9109026.1"/>
    </source>
</evidence>
<dbReference type="AlphaFoldDB" id="A0AAP0I5H7"/>
<gene>
    <name evidence="1" type="ORF">Sjap_017086</name>
</gene>
<proteinExistence type="predicted"/>
<name>A0AAP0I5H7_9MAGN</name>